<evidence type="ECO:0000256" key="2">
    <source>
        <dbReference type="ARBA" id="ARBA00022645"/>
    </source>
</evidence>
<evidence type="ECO:0000256" key="5">
    <source>
        <dbReference type="SAM" id="Phobius"/>
    </source>
</evidence>
<feature type="coiled-coil region" evidence="4">
    <location>
        <begin position="133"/>
        <end position="179"/>
    </location>
</feature>
<reference evidence="8 9" key="1">
    <citation type="submission" date="2019-02" db="EMBL/GenBank/DDBJ databases">
        <title>Deep-cultivation of Planctomycetes and their phenomic and genomic characterization uncovers novel biology.</title>
        <authorList>
            <person name="Wiegand S."/>
            <person name="Jogler M."/>
            <person name="Boedeker C."/>
            <person name="Pinto D."/>
            <person name="Vollmers J."/>
            <person name="Rivas-Marin E."/>
            <person name="Kohn T."/>
            <person name="Peeters S.H."/>
            <person name="Heuer A."/>
            <person name="Rast P."/>
            <person name="Oberbeckmann S."/>
            <person name="Bunk B."/>
            <person name="Jeske O."/>
            <person name="Meyerdierks A."/>
            <person name="Storesund J.E."/>
            <person name="Kallscheuer N."/>
            <person name="Luecker S."/>
            <person name="Lage O.M."/>
            <person name="Pohl T."/>
            <person name="Merkel B.J."/>
            <person name="Hornburger P."/>
            <person name="Mueller R.-W."/>
            <person name="Bruemmer F."/>
            <person name="Labrenz M."/>
            <person name="Spormann A.M."/>
            <person name="Op den Camp H."/>
            <person name="Overmann J."/>
            <person name="Amann R."/>
            <person name="Jetten M.S.M."/>
            <person name="Mascher T."/>
            <person name="Medema M.H."/>
            <person name="Devos D.P."/>
            <person name="Kaster A.-K."/>
            <person name="Ovreas L."/>
            <person name="Rohde M."/>
            <person name="Galperin M.Y."/>
            <person name="Jogler C."/>
        </authorList>
    </citation>
    <scope>NUCLEOTIDE SEQUENCE [LARGE SCALE GENOMIC DNA]</scope>
    <source>
        <strain evidence="8 9">Mal48</strain>
    </source>
</reference>
<dbReference type="Proteomes" id="UP000315724">
    <property type="component" value="Chromosome"/>
</dbReference>
<dbReference type="InterPro" id="IPR005311">
    <property type="entry name" value="PBP_dimer"/>
</dbReference>
<dbReference type="EMBL" id="CP036267">
    <property type="protein sequence ID" value="QDT31624.1"/>
    <property type="molecule type" value="Genomic_DNA"/>
</dbReference>
<evidence type="ECO:0000313" key="8">
    <source>
        <dbReference type="EMBL" id="QDT31624.1"/>
    </source>
</evidence>
<name>A0A517QJ38_9PLAN</name>
<accession>A0A517QJ38</accession>
<evidence type="ECO:0000259" key="6">
    <source>
        <dbReference type="Pfam" id="PF00905"/>
    </source>
</evidence>
<feature type="domain" description="Penicillin-binding protein dimerisation" evidence="7">
    <location>
        <begin position="70"/>
        <end position="318"/>
    </location>
</feature>
<evidence type="ECO:0000256" key="3">
    <source>
        <dbReference type="ARBA" id="ARBA00023136"/>
    </source>
</evidence>
<evidence type="ECO:0000256" key="1">
    <source>
        <dbReference type="ARBA" id="ARBA00004370"/>
    </source>
</evidence>
<keyword evidence="4" id="KW-0175">Coiled coil</keyword>
<protein>
    <submittedName>
        <fullName evidence="8">Stage V sporulation protein D</fullName>
    </submittedName>
</protein>
<evidence type="ECO:0000259" key="7">
    <source>
        <dbReference type="Pfam" id="PF03717"/>
    </source>
</evidence>
<proteinExistence type="predicted"/>
<dbReference type="InterPro" id="IPR036138">
    <property type="entry name" value="PBP_dimer_sf"/>
</dbReference>
<dbReference type="SUPFAM" id="SSF56519">
    <property type="entry name" value="Penicillin binding protein dimerisation domain"/>
    <property type="match status" value="1"/>
</dbReference>
<organism evidence="8 9">
    <name type="scientific">Thalassoglobus polymorphus</name>
    <dbReference type="NCBI Taxonomy" id="2527994"/>
    <lineage>
        <taxon>Bacteria</taxon>
        <taxon>Pseudomonadati</taxon>
        <taxon>Planctomycetota</taxon>
        <taxon>Planctomycetia</taxon>
        <taxon>Planctomycetales</taxon>
        <taxon>Planctomycetaceae</taxon>
        <taxon>Thalassoglobus</taxon>
    </lineage>
</organism>
<dbReference type="RefSeq" id="WP_145196344.1">
    <property type="nucleotide sequence ID" value="NZ_CP036267.1"/>
</dbReference>
<keyword evidence="9" id="KW-1185">Reference proteome</keyword>
<comment type="subcellular location">
    <subcellularLocation>
        <location evidence="1">Membrane</location>
    </subcellularLocation>
</comment>
<evidence type="ECO:0000313" key="9">
    <source>
        <dbReference type="Proteomes" id="UP000315724"/>
    </source>
</evidence>
<dbReference type="Pfam" id="PF00905">
    <property type="entry name" value="Transpeptidase"/>
    <property type="match status" value="1"/>
</dbReference>
<dbReference type="GO" id="GO:0071555">
    <property type="term" value="P:cell wall organization"/>
    <property type="evidence" value="ECO:0007669"/>
    <property type="project" value="TreeGrafter"/>
</dbReference>
<dbReference type="PANTHER" id="PTHR30627">
    <property type="entry name" value="PEPTIDOGLYCAN D,D-TRANSPEPTIDASE"/>
    <property type="match status" value="1"/>
</dbReference>
<gene>
    <name evidence="8" type="primary">spoVD_1</name>
    <name evidence="8" type="ORF">Mal48_08590</name>
</gene>
<dbReference type="InterPro" id="IPR001460">
    <property type="entry name" value="PCN-bd_Tpept"/>
</dbReference>
<dbReference type="Gene3D" id="3.90.1310.10">
    <property type="entry name" value="Penicillin-binding protein 2a (Domain 2)"/>
    <property type="match status" value="1"/>
</dbReference>
<keyword evidence="5" id="KW-1133">Transmembrane helix</keyword>
<feature type="domain" description="Penicillin-binding protein transpeptidase" evidence="6">
    <location>
        <begin position="364"/>
        <end position="681"/>
    </location>
</feature>
<keyword evidence="2" id="KW-0121">Carboxypeptidase</keyword>
<sequence length="707" mass="77898">MQNQPFSDLGSSREDSNRIGNSPQMRLGILGGIIVGVVFLIGIRVCHVQAMIAQQFISPWEKIQLVEETIPARSGRILSRDGAVLAFDETRYDLAVDYRWLEEPFDAVWLRRQVYSRLDRNQRDDPVARELMEQELERDRQALFEKLSSLTKVPTDVLLSRAERLQKRIERMLVSVEARRSDSLAENDPQPLDFSQGLSGIIETIRKELTTPPRRYQSDPIILKEELEPHVLVENVPLSVVAAIQSTPHRFPGVHVQSHASRIYPLGDVAPHLIGLRKASGGSDQITGQGGVEEAFDDVLTGHEGTKIHKVNRRGETLSSDVSQDPIDGKDVVLTIDSRLQRTAEELLDQALSNPESDPQPVGGVVIAMDLWTGDLLAAAAAPRYSLQMMLKPSEAEWKGILEHPHQPLFPRATKMAIPPGSVFKVVTSAAALEQGEVTPDEVLECRGYLNSPDQLRCMIFRKYGLGHGEIHLDDALCRSCNVFFYDLAQRVGPDVLVDWSSRFGFGLPTGIELPSESSGFLPNPHDPEASKKWYPGTSMQLAIGQGELLATPLQVTRMMASIGNGGYLVTPRVRLVQSRELPDTERTLKKIPGLSERSLTTIRHGLEMVVHHPHGTGVAALTPSMTMAAKTGTAEVDGKPDHAWFAGYAPVESPRVAFCVVLEHGGSGGDASGPIVKHLMTEMIGLGLLRPQWSEETTQVSEYGAN</sequence>
<dbReference type="InterPro" id="IPR012338">
    <property type="entry name" value="Beta-lactam/transpept-like"/>
</dbReference>
<evidence type="ECO:0000256" key="4">
    <source>
        <dbReference type="SAM" id="Coils"/>
    </source>
</evidence>
<keyword evidence="2" id="KW-0378">Hydrolase</keyword>
<dbReference type="Pfam" id="PF03717">
    <property type="entry name" value="PBP_dimer"/>
    <property type="match status" value="1"/>
</dbReference>
<dbReference type="OrthoDB" id="9804124at2"/>
<dbReference type="AlphaFoldDB" id="A0A517QJ38"/>
<dbReference type="Gene3D" id="3.40.710.10">
    <property type="entry name" value="DD-peptidase/beta-lactamase superfamily"/>
    <property type="match status" value="1"/>
</dbReference>
<keyword evidence="2" id="KW-0645">Protease</keyword>
<dbReference type="GO" id="GO:0008658">
    <property type="term" value="F:penicillin binding"/>
    <property type="evidence" value="ECO:0007669"/>
    <property type="project" value="InterPro"/>
</dbReference>
<dbReference type="KEGG" id="tpol:Mal48_08590"/>
<dbReference type="GO" id="GO:0005886">
    <property type="term" value="C:plasma membrane"/>
    <property type="evidence" value="ECO:0007669"/>
    <property type="project" value="TreeGrafter"/>
</dbReference>
<dbReference type="SUPFAM" id="SSF56601">
    <property type="entry name" value="beta-lactamase/transpeptidase-like"/>
    <property type="match status" value="1"/>
</dbReference>
<dbReference type="GO" id="GO:0004180">
    <property type="term" value="F:carboxypeptidase activity"/>
    <property type="evidence" value="ECO:0007669"/>
    <property type="project" value="UniProtKB-KW"/>
</dbReference>
<keyword evidence="3 5" id="KW-0472">Membrane</keyword>
<keyword evidence="5" id="KW-0812">Transmembrane</keyword>
<dbReference type="InterPro" id="IPR050515">
    <property type="entry name" value="Beta-lactam/transpept"/>
</dbReference>
<feature type="transmembrane region" description="Helical" evidence="5">
    <location>
        <begin position="27"/>
        <end position="45"/>
    </location>
</feature>